<evidence type="ECO:0000313" key="2">
    <source>
        <dbReference type="Proteomes" id="UP000018144"/>
    </source>
</evidence>
<dbReference type="AlphaFoldDB" id="U4L3P5"/>
<name>U4L3P5_PYROM</name>
<proteinExistence type="predicted"/>
<reference evidence="1 2" key="1">
    <citation type="journal article" date="2013" name="PLoS Genet.">
        <title>The genome and development-dependent transcriptomes of Pyronema confluens: a window into fungal evolution.</title>
        <authorList>
            <person name="Traeger S."/>
            <person name="Altegoer F."/>
            <person name="Freitag M."/>
            <person name="Gabaldon T."/>
            <person name="Kempken F."/>
            <person name="Kumar A."/>
            <person name="Marcet-Houben M."/>
            <person name="Poggeler S."/>
            <person name="Stajich J.E."/>
            <person name="Nowrousian M."/>
        </authorList>
    </citation>
    <scope>NUCLEOTIDE SEQUENCE [LARGE SCALE GENOMIC DNA]</scope>
    <source>
        <strain evidence="2">CBS 100304</strain>
        <tissue evidence="1">Vegetative mycelium</tissue>
    </source>
</reference>
<evidence type="ECO:0000313" key="1">
    <source>
        <dbReference type="EMBL" id="CCX06933.1"/>
    </source>
</evidence>
<dbReference type="Proteomes" id="UP000018144">
    <property type="component" value="Unassembled WGS sequence"/>
</dbReference>
<dbReference type="EMBL" id="HF935323">
    <property type="protein sequence ID" value="CCX06933.1"/>
    <property type="molecule type" value="Genomic_DNA"/>
</dbReference>
<accession>U4L3P5</accession>
<protein>
    <submittedName>
        <fullName evidence="1">Uncharacterized protein</fullName>
    </submittedName>
</protein>
<keyword evidence="2" id="KW-1185">Reference proteome</keyword>
<sequence length="38" mass="4530">MKYGRYGARWTTERLTLLTRIDIITIPCQPFLIDYHSS</sequence>
<gene>
    <name evidence="1" type="ORF">PCON_06520</name>
</gene>
<organism evidence="1 2">
    <name type="scientific">Pyronema omphalodes (strain CBS 100304)</name>
    <name type="common">Pyronema confluens</name>
    <dbReference type="NCBI Taxonomy" id="1076935"/>
    <lineage>
        <taxon>Eukaryota</taxon>
        <taxon>Fungi</taxon>
        <taxon>Dikarya</taxon>
        <taxon>Ascomycota</taxon>
        <taxon>Pezizomycotina</taxon>
        <taxon>Pezizomycetes</taxon>
        <taxon>Pezizales</taxon>
        <taxon>Pyronemataceae</taxon>
        <taxon>Pyronema</taxon>
    </lineage>
</organism>